<dbReference type="AlphaFoldDB" id="A0A679JHX3"/>
<reference evidence="2" key="1">
    <citation type="submission" date="2019-12" db="EMBL/GenBank/DDBJ databases">
        <authorList>
            <person name="Cremers G."/>
        </authorList>
    </citation>
    <scope>NUCLEOTIDE SEQUENCE</scope>
    <source>
        <strain evidence="2">Vvax</strain>
    </source>
</reference>
<organism evidence="2">
    <name type="scientific">Variovorax paradoxus</name>
    <dbReference type="NCBI Taxonomy" id="34073"/>
    <lineage>
        <taxon>Bacteria</taxon>
        <taxon>Pseudomonadati</taxon>
        <taxon>Pseudomonadota</taxon>
        <taxon>Betaproteobacteria</taxon>
        <taxon>Burkholderiales</taxon>
        <taxon>Comamonadaceae</taxon>
        <taxon>Variovorax</taxon>
    </lineage>
</organism>
<feature type="transmembrane region" description="Helical" evidence="1">
    <location>
        <begin position="59"/>
        <end position="80"/>
    </location>
</feature>
<sequence length="126" mass="13706">MATQHETHLAETYKSMITLSVEGFKFSALANGGACVALLAYLGNVASKGAATPDMRLPMGAFLAGLVSCGGAMLCAYVTQLTLFREERDGTAKWRWHKCFLWLSVAFYATSIAAFAVGAWWAVRRF</sequence>
<evidence type="ECO:0000313" key="2">
    <source>
        <dbReference type="EMBL" id="CAA2105878.1"/>
    </source>
</evidence>
<dbReference type="EMBL" id="LR743507">
    <property type="protein sequence ID" value="CAA2105878.1"/>
    <property type="molecule type" value="Genomic_DNA"/>
</dbReference>
<keyword evidence="1" id="KW-0812">Transmembrane</keyword>
<proteinExistence type="predicted"/>
<keyword evidence="1" id="KW-1133">Transmembrane helix</keyword>
<name>A0A679JHX3_VARPD</name>
<protein>
    <recommendedName>
        <fullName evidence="3">Transmembrane protein</fullName>
    </recommendedName>
</protein>
<feature type="transmembrane region" description="Helical" evidence="1">
    <location>
        <begin position="26"/>
        <end position="47"/>
    </location>
</feature>
<evidence type="ECO:0008006" key="3">
    <source>
        <dbReference type="Google" id="ProtNLM"/>
    </source>
</evidence>
<feature type="transmembrane region" description="Helical" evidence="1">
    <location>
        <begin position="100"/>
        <end position="123"/>
    </location>
</feature>
<gene>
    <name evidence="2" type="ORF">VVAX_03471</name>
</gene>
<evidence type="ECO:0000256" key="1">
    <source>
        <dbReference type="SAM" id="Phobius"/>
    </source>
</evidence>
<dbReference type="RefSeq" id="WP_339091051.1">
    <property type="nucleotide sequence ID" value="NZ_LR743507.1"/>
</dbReference>
<keyword evidence="1" id="KW-0472">Membrane</keyword>
<accession>A0A679JHX3</accession>